<keyword evidence="3" id="KW-0694">RNA-binding</keyword>
<dbReference type="GO" id="GO:0022625">
    <property type="term" value="C:cytosolic large ribosomal subunit"/>
    <property type="evidence" value="ECO:0007669"/>
    <property type="project" value="TreeGrafter"/>
</dbReference>
<dbReference type="SUPFAM" id="SSF50447">
    <property type="entry name" value="Translation proteins"/>
    <property type="match status" value="1"/>
</dbReference>
<dbReference type="HAMAP" id="MF_01325_B">
    <property type="entry name" value="Ribosomal_uL3_B"/>
    <property type="match status" value="1"/>
</dbReference>
<dbReference type="AlphaFoldDB" id="A0A3B0VC89"/>
<dbReference type="InterPro" id="IPR009000">
    <property type="entry name" value="Transl_B-barrel_sf"/>
</dbReference>
<protein>
    <submittedName>
        <fullName evidence="6">LSU ribosomal protein L3p (L3e)</fullName>
    </submittedName>
</protein>
<accession>A0A3B0VC89</accession>
<dbReference type="GO" id="GO:0003735">
    <property type="term" value="F:structural constituent of ribosome"/>
    <property type="evidence" value="ECO:0007669"/>
    <property type="project" value="InterPro"/>
</dbReference>
<keyword evidence="5" id="KW-0687">Ribonucleoprotein</keyword>
<evidence type="ECO:0000256" key="1">
    <source>
        <dbReference type="ARBA" id="ARBA00006540"/>
    </source>
</evidence>
<evidence type="ECO:0000256" key="3">
    <source>
        <dbReference type="ARBA" id="ARBA00022884"/>
    </source>
</evidence>
<evidence type="ECO:0000313" key="6">
    <source>
        <dbReference type="EMBL" id="VAW41175.1"/>
    </source>
</evidence>
<dbReference type="Pfam" id="PF00297">
    <property type="entry name" value="Ribosomal_L3"/>
    <property type="match status" value="1"/>
</dbReference>
<evidence type="ECO:0000256" key="5">
    <source>
        <dbReference type="ARBA" id="ARBA00023274"/>
    </source>
</evidence>
<dbReference type="NCBIfam" id="TIGR03625">
    <property type="entry name" value="L3_bact"/>
    <property type="match status" value="1"/>
</dbReference>
<dbReference type="GO" id="GO:0006412">
    <property type="term" value="P:translation"/>
    <property type="evidence" value="ECO:0007669"/>
    <property type="project" value="InterPro"/>
</dbReference>
<keyword evidence="4 6" id="KW-0689">Ribosomal protein</keyword>
<comment type="similarity">
    <text evidence="1">Belongs to the universal ribosomal protein uL3 family.</text>
</comment>
<dbReference type="InterPro" id="IPR019926">
    <property type="entry name" value="Ribosomal_uL3_CS"/>
</dbReference>
<keyword evidence="2" id="KW-0699">rRNA-binding</keyword>
<dbReference type="PANTHER" id="PTHR11229">
    <property type="entry name" value="50S RIBOSOMAL PROTEIN L3"/>
    <property type="match status" value="1"/>
</dbReference>
<organism evidence="6">
    <name type="scientific">hydrothermal vent metagenome</name>
    <dbReference type="NCBI Taxonomy" id="652676"/>
    <lineage>
        <taxon>unclassified sequences</taxon>
        <taxon>metagenomes</taxon>
        <taxon>ecological metagenomes</taxon>
    </lineage>
</organism>
<name>A0A3B0VC89_9ZZZZ</name>
<sequence length="210" mass="22493">MPKTIGLLGKKLGMTRVYDEEGQAVPVTALETGPCIVVQIKTVEREGYNAIQLGFAAKRASRSIKPEIGHAKASGQQGGFYHIKEFRVDDPGRYEVGQAININDIFKVGDLVDIKGTSKGKGFQGVIKRHGFKGGPGGHGSMFHRAPGSIGCSAWPSRVIKGKKMPGHMGSAVVTKKNLIVIDIRDEDNVMVVKGSVPGAKQGLLQIFTK</sequence>
<reference evidence="6" key="1">
    <citation type="submission" date="2018-06" db="EMBL/GenBank/DDBJ databases">
        <authorList>
            <person name="Zhirakovskaya E."/>
        </authorList>
    </citation>
    <scope>NUCLEOTIDE SEQUENCE</scope>
</reference>
<dbReference type="FunFam" id="2.40.30.10:FF:000004">
    <property type="entry name" value="50S ribosomal protein L3"/>
    <property type="match status" value="1"/>
</dbReference>
<evidence type="ECO:0000256" key="2">
    <source>
        <dbReference type="ARBA" id="ARBA00022730"/>
    </source>
</evidence>
<dbReference type="FunFam" id="3.30.160.810:FF:000001">
    <property type="entry name" value="50S ribosomal protein L3"/>
    <property type="match status" value="1"/>
</dbReference>
<dbReference type="InterPro" id="IPR019927">
    <property type="entry name" value="Ribosomal_uL3_bac/org-type"/>
</dbReference>
<dbReference type="PANTHER" id="PTHR11229:SF16">
    <property type="entry name" value="LARGE RIBOSOMAL SUBUNIT PROTEIN UL3C"/>
    <property type="match status" value="1"/>
</dbReference>
<gene>
    <name evidence="6" type="ORF">MNBD_DELTA03-286</name>
</gene>
<dbReference type="EMBL" id="UOEX01000372">
    <property type="protein sequence ID" value="VAW41175.1"/>
    <property type="molecule type" value="Genomic_DNA"/>
</dbReference>
<proteinExistence type="inferred from homology"/>
<dbReference type="Gene3D" id="3.30.160.810">
    <property type="match status" value="1"/>
</dbReference>
<dbReference type="PROSITE" id="PS00474">
    <property type="entry name" value="RIBOSOMAL_L3"/>
    <property type="match status" value="1"/>
</dbReference>
<dbReference type="Gene3D" id="2.40.30.10">
    <property type="entry name" value="Translation factors"/>
    <property type="match status" value="1"/>
</dbReference>
<dbReference type="GO" id="GO:0019843">
    <property type="term" value="F:rRNA binding"/>
    <property type="evidence" value="ECO:0007669"/>
    <property type="project" value="UniProtKB-KW"/>
</dbReference>
<evidence type="ECO:0000256" key="4">
    <source>
        <dbReference type="ARBA" id="ARBA00022980"/>
    </source>
</evidence>
<dbReference type="InterPro" id="IPR000597">
    <property type="entry name" value="Ribosomal_uL3"/>
</dbReference>